<feature type="chain" id="PRO_5045221878" evidence="2">
    <location>
        <begin position="20"/>
        <end position="102"/>
    </location>
</feature>
<feature type="region of interest" description="Disordered" evidence="1">
    <location>
        <begin position="27"/>
        <end position="79"/>
    </location>
</feature>
<organism evidence="3 4">
    <name type="scientific">Pseudochrobactrum kiredjianiae</name>
    <dbReference type="NCBI Taxonomy" id="386305"/>
    <lineage>
        <taxon>Bacteria</taxon>
        <taxon>Pseudomonadati</taxon>
        <taxon>Pseudomonadota</taxon>
        <taxon>Alphaproteobacteria</taxon>
        <taxon>Hyphomicrobiales</taxon>
        <taxon>Brucellaceae</taxon>
        <taxon>Pseudochrobactrum</taxon>
    </lineage>
</organism>
<evidence type="ECO:0000256" key="2">
    <source>
        <dbReference type="SAM" id="SignalP"/>
    </source>
</evidence>
<evidence type="ECO:0000256" key="1">
    <source>
        <dbReference type="SAM" id="MobiDB-lite"/>
    </source>
</evidence>
<accession>A0ABW3V2F8</accession>
<gene>
    <name evidence="3" type="ORF">ACFQ35_06625</name>
</gene>
<keyword evidence="2" id="KW-0732">Signal</keyword>
<dbReference type="Proteomes" id="UP001597263">
    <property type="component" value="Unassembled WGS sequence"/>
</dbReference>
<reference evidence="4" key="1">
    <citation type="journal article" date="2019" name="Int. J. Syst. Evol. Microbiol.">
        <title>The Global Catalogue of Microorganisms (GCM) 10K type strain sequencing project: providing services to taxonomists for standard genome sequencing and annotation.</title>
        <authorList>
            <consortium name="The Broad Institute Genomics Platform"/>
            <consortium name="The Broad Institute Genome Sequencing Center for Infectious Disease"/>
            <person name="Wu L."/>
            <person name="Ma J."/>
        </authorList>
    </citation>
    <scope>NUCLEOTIDE SEQUENCE [LARGE SCALE GENOMIC DNA]</scope>
    <source>
        <strain evidence="4">CCUG 49584</strain>
    </source>
</reference>
<dbReference type="RefSeq" id="WP_289387424.1">
    <property type="nucleotide sequence ID" value="NZ_JAUCBM010000005.1"/>
</dbReference>
<keyword evidence="4" id="KW-1185">Reference proteome</keyword>
<comment type="caution">
    <text evidence="3">The sequence shown here is derived from an EMBL/GenBank/DDBJ whole genome shotgun (WGS) entry which is preliminary data.</text>
</comment>
<feature type="compositionally biased region" description="Polar residues" evidence="1">
    <location>
        <begin position="64"/>
        <end position="78"/>
    </location>
</feature>
<evidence type="ECO:0000313" key="3">
    <source>
        <dbReference type="EMBL" id="MFD1226822.1"/>
    </source>
</evidence>
<proteinExistence type="predicted"/>
<sequence>MIRKAVFSVILSGIAVSFAAPVFAGQTDFTNTPQTEQSAPEHSLPGVKPAKPIVTPLQAEPENTAPSTNPDGSFNIGNTRVKISGDITVDVGTGNGPNRSNK</sequence>
<evidence type="ECO:0000313" key="4">
    <source>
        <dbReference type="Proteomes" id="UP001597263"/>
    </source>
</evidence>
<name>A0ABW3V2F8_9HYPH</name>
<dbReference type="EMBL" id="JBHTMA010000033">
    <property type="protein sequence ID" value="MFD1226822.1"/>
    <property type="molecule type" value="Genomic_DNA"/>
</dbReference>
<feature type="signal peptide" evidence="2">
    <location>
        <begin position="1"/>
        <end position="19"/>
    </location>
</feature>
<protein>
    <submittedName>
        <fullName evidence="3">Uncharacterized protein</fullName>
    </submittedName>
</protein>
<feature type="compositionally biased region" description="Polar residues" evidence="1">
    <location>
        <begin position="27"/>
        <end position="40"/>
    </location>
</feature>